<gene>
    <name evidence="1" type="ORF">SCHPADRAFT_893654</name>
</gene>
<reference evidence="1 2" key="1">
    <citation type="submission" date="2015-04" db="EMBL/GenBank/DDBJ databases">
        <title>Complete genome sequence of Schizopora paradoxa KUC8140, a cosmopolitan wood degrader in East Asia.</title>
        <authorList>
            <consortium name="DOE Joint Genome Institute"/>
            <person name="Min B."/>
            <person name="Park H."/>
            <person name="Jang Y."/>
            <person name="Kim J.-J."/>
            <person name="Kim K.H."/>
            <person name="Pangilinan J."/>
            <person name="Lipzen A."/>
            <person name="Riley R."/>
            <person name="Grigoriev I.V."/>
            <person name="Spatafora J.W."/>
            <person name="Choi I.-G."/>
        </authorList>
    </citation>
    <scope>NUCLEOTIDE SEQUENCE [LARGE SCALE GENOMIC DNA]</scope>
    <source>
        <strain evidence="1 2">KUC8140</strain>
    </source>
</reference>
<sequence>MRHFGFGLGRQQQYNYYSQPQQQSYAIQQYASYQQPQTQVQRYGTQQQQQYNTVGQRLASYDRLPKAISRQLLRVAREHYPRECNALNGLCNAFRSGNQLDAQEDRATSVYDVVYIGLEPYLVNGVNEVLWYDVE</sequence>
<accession>A0A0H2RBF3</accession>
<dbReference type="Proteomes" id="UP000053477">
    <property type="component" value="Unassembled WGS sequence"/>
</dbReference>
<evidence type="ECO:0000313" key="2">
    <source>
        <dbReference type="Proteomes" id="UP000053477"/>
    </source>
</evidence>
<dbReference type="AlphaFoldDB" id="A0A0H2RBF3"/>
<organism evidence="1 2">
    <name type="scientific">Schizopora paradoxa</name>
    <dbReference type="NCBI Taxonomy" id="27342"/>
    <lineage>
        <taxon>Eukaryota</taxon>
        <taxon>Fungi</taxon>
        <taxon>Dikarya</taxon>
        <taxon>Basidiomycota</taxon>
        <taxon>Agaricomycotina</taxon>
        <taxon>Agaricomycetes</taxon>
        <taxon>Hymenochaetales</taxon>
        <taxon>Schizoporaceae</taxon>
        <taxon>Schizopora</taxon>
    </lineage>
</organism>
<protein>
    <submittedName>
        <fullName evidence="1">Uncharacterized protein</fullName>
    </submittedName>
</protein>
<evidence type="ECO:0000313" key="1">
    <source>
        <dbReference type="EMBL" id="KLO08752.1"/>
    </source>
</evidence>
<proteinExistence type="predicted"/>
<keyword evidence="2" id="KW-1185">Reference proteome</keyword>
<name>A0A0H2RBF3_9AGAM</name>
<dbReference type="EMBL" id="KQ086079">
    <property type="protein sequence ID" value="KLO08752.1"/>
    <property type="molecule type" value="Genomic_DNA"/>
</dbReference>
<dbReference type="InParanoid" id="A0A0H2RBF3"/>